<evidence type="ECO:0000256" key="9">
    <source>
        <dbReference type="PROSITE-ProRule" id="PRU01091"/>
    </source>
</evidence>
<dbReference type="PROSITE" id="PS50110">
    <property type="entry name" value="RESPONSE_REGULATORY"/>
    <property type="match status" value="1"/>
</dbReference>
<feature type="domain" description="OmpR/PhoB-type" evidence="11">
    <location>
        <begin position="126"/>
        <end position="220"/>
    </location>
</feature>
<dbReference type="PANTHER" id="PTHR48111">
    <property type="entry name" value="REGULATOR OF RPOS"/>
    <property type="match status" value="1"/>
</dbReference>
<dbReference type="SMART" id="SM00862">
    <property type="entry name" value="Trans_reg_C"/>
    <property type="match status" value="1"/>
</dbReference>
<keyword evidence="5 9" id="KW-0238">DNA-binding</keyword>
<evidence type="ECO:0000256" key="1">
    <source>
        <dbReference type="ARBA" id="ARBA00018672"/>
    </source>
</evidence>
<dbReference type="SMART" id="SM00448">
    <property type="entry name" value="REC"/>
    <property type="match status" value="1"/>
</dbReference>
<dbReference type="InterPro" id="IPR036388">
    <property type="entry name" value="WH-like_DNA-bd_sf"/>
</dbReference>
<dbReference type="GO" id="GO:0005829">
    <property type="term" value="C:cytosol"/>
    <property type="evidence" value="ECO:0007669"/>
    <property type="project" value="TreeGrafter"/>
</dbReference>
<evidence type="ECO:0000256" key="5">
    <source>
        <dbReference type="ARBA" id="ARBA00023125"/>
    </source>
</evidence>
<accession>A0A6M0H5N4</accession>
<dbReference type="InterPro" id="IPR039420">
    <property type="entry name" value="WalR-like"/>
</dbReference>
<dbReference type="Gene3D" id="1.10.10.10">
    <property type="entry name" value="Winged helix-like DNA-binding domain superfamily/Winged helix DNA-binding domain"/>
    <property type="match status" value="1"/>
</dbReference>
<keyword evidence="6" id="KW-0804">Transcription</keyword>
<dbReference type="GO" id="GO:0032993">
    <property type="term" value="C:protein-DNA complex"/>
    <property type="evidence" value="ECO:0007669"/>
    <property type="project" value="TreeGrafter"/>
</dbReference>
<evidence type="ECO:0000256" key="2">
    <source>
        <dbReference type="ARBA" id="ARBA00022553"/>
    </source>
</evidence>
<proteinExistence type="predicted"/>
<dbReference type="CDD" id="cd00383">
    <property type="entry name" value="trans_reg_C"/>
    <property type="match status" value="1"/>
</dbReference>
<dbReference type="Pfam" id="PF00486">
    <property type="entry name" value="Trans_reg_C"/>
    <property type="match status" value="1"/>
</dbReference>
<comment type="function">
    <text evidence="7">May play the central regulatory role in sporulation. It may be an element of the effector pathway responsible for the activation of sporulation genes in response to nutritional stress. Spo0A may act in concert with spo0H (a sigma factor) to control the expression of some genes that are critical to the sporulation process.</text>
</comment>
<dbReference type="Pfam" id="PF00072">
    <property type="entry name" value="Response_reg"/>
    <property type="match status" value="1"/>
</dbReference>
<dbReference type="InterPro" id="IPR001789">
    <property type="entry name" value="Sig_transdc_resp-reg_receiver"/>
</dbReference>
<evidence type="ECO:0000256" key="7">
    <source>
        <dbReference type="ARBA" id="ARBA00024867"/>
    </source>
</evidence>
<dbReference type="SUPFAM" id="SSF52172">
    <property type="entry name" value="CheY-like"/>
    <property type="match status" value="1"/>
</dbReference>
<keyword evidence="4" id="KW-0805">Transcription regulation</keyword>
<feature type="modified residue" description="4-aspartylphosphate" evidence="8">
    <location>
        <position position="53"/>
    </location>
</feature>
<dbReference type="CDD" id="cd17574">
    <property type="entry name" value="REC_OmpR"/>
    <property type="match status" value="1"/>
</dbReference>
<dbReference type="GO" id="GO:0006355">
    <property type="term" value="P:regulation of DNA-templated transcription"/>
    <property type="evidence" value="ECO:0007669"/>
    <property type="project" value="InterPro"/>
</dbReference>
<dbReference type="PROSITE" id="PS51755">
    <property type="entry name" value="OMPR_PHOB"/>
    <property type="match status" value="1"/>
</dbReference>
<evidence type="ECO:0000256" key="6">
    <source>
        <dbReference type="ARBA" id="ARBA00023163"/>
    </source>
</evidence>
<evidence type="ECO:0000259" key="10">
    <source>
        <dbReference type="PROSITE" id="PS50110"/>
    </source>
</evidence>
<dbReference type="AlphaFoldDB" id="A0A6M0H5N4"/>
<dbReference type="GO" id="GO:0000976">
    <property type="term" value="F:transcription cis-regulatory region binding"/>
    <property type="evidence" value="ECO:0007669"/>
    <property type="project" value="TreeGrafter"/>
</dbReference>
<evidence type="ECO:0000313" key="12">
    <source>
        <dbReference type="EMBL" id="NEU05959.1"/>
    </source>
</evidence>
<dbReference type="EMBL" id="JAAGPU010000029">
    <property type="protein sequence ID" value="NEU05959.1"/>
    <property type="molecule type" value="Genomic_DNA"/>
</dbReference>
<sequence>MEKYILVVEDDLQIQELIIEFLKSEGYIVEAANDGLEGYRKVKNSNYNLIILDVMMPNMDGYTFCKMIREFSNIPIIFLTALESEFDEIKAFDLECDDFITKPFSFNILIRRVEAVLKRYNNLHIENNITFEDLKLECDSYKGYLKEKEIDLTLKEFNILKMLIEYYPRVVTREILMDKVWGYDYYGDMRVIDAHIKNIRKKIDAKYIKTIKGIGYVLEK</sequence>
<dbReference type="PANTHER" id="PTHR48111:SF32">
    <property type="entry name" value="STAGE 0 SPORULATION PROTEIN A HOMOLOG"/>
    <property type="match status" value="1"/>
</dbReference>
<feature type="domain" description="Response regulatory" evidence="10">
    <location>
        <begin position="4"/>
        <end position="117"/>
    </location>
</feature>
<gene>
    <name evidence="12" type="ORF">G3M99_14070</name>
</gene>
<keyword evidence="2 8" id="KW-0597">Phosphoprotein</keyword>
<dbReference type="Proteomes" id="UP000481872">
    <property type="component" value="Unassembled WGS sequence"/>
</dbReference>
<evidence type="ECO:0000259" key="11">
    <source>
        <dbReference type="PROSITE" id="PS51755"/>
    </source>
</evidence>
<evidence type="ECO:0000256" key="4">
    <source>
        <dbReference type="ARBA" id="ARBA00023015"/>
    </source>
</evidence>
<dbReference type="GO" id="GO:0000156">
    <property type="term" value="F:phosphorelay response regulator activity"/>
    <property type="evidence" value="ECO:0007669"/>
    <property type="project" value="TreeGrafter"/>
</dbReference>
<name>A0A6M0H5N4_9CLOT</name>
<comment type="caution">
    <text evidence="12">The sequence shown here is derived from an EMBL/GenBank/DDBJ whole genome shotgun (WGS) entry which is preliminary data.</text>
</comment>
<protein>
    <recommendedName>
        <fullName evidence="1">Stage 0 sporulation protein A homolog</fullName>
    </recommendedName>
</protein>
<organism evidence="12 13">
    <name type="scientific">Clostridium senegalense</name>
    <dbReference type="NCBI Taxonomy" id="1465809"/>
    <lineage>
        <taxon>Bacteria</taxon>
        <taxon>Bacillati</taxon>
        <taxon>Bacillota</taxon>
        <taxon>Clostridia</taxon>
        <taxon>Eubacteriales</taxon>
        <taxon>Clostridiaceae</taxon>
        <taxon>Clostridium</taxon>
    </lineage>
</organism>
<evidence type="ECO:0000256" key="8">
    <source>
        <dbReference type="PROSITE-ProRule" id="PRU00169"/>
    </source>
</evidence>
<evidence type="ECO:0000256" key="3">
    <source>
        <dbReference type="ARBA" id="ARBA00023012"/>
    </source>
</evidence>
<reference evidence="12 13" key="1">
    <citation type="submission" date="2020-02" db="EMBL/GenBank/DDBJ databases">
        <title>Genome assembly of a novel Clostridium senegalense strain.</title>
        <authorList>
            <person name="Gupta T.B."/>
            <person name="Jauregui R."/>
            <person name="Maclean P."/>
            <person name="Nawarathana A."/>
            <person name="Brightwell G."/>
        </authorList>
    </citation>
    <scope>NUCLEOTIDE SEQUENCE [LARGE SCALE GENOMIC DNA]</scope>
    <source>
        <strain evidence="12 13">AGRFS4</strain>
    </source>
</reference>
<feature type="DNA-binding region" description="OmpR/PhoB-type" evidence="9">
    <location>
        <begin position="126"/>
        <end position="220"/>
    </location>
</feature>
<dbReference type="FunFam" id="3.40.50.2300:FF:000001">
    <property type="entry name" value="DNA-binding response regulator PhoB"/>
    <property type="match status" value="1"/>
</dbReference>
<dbReference type="InterPro" id="IPR001867">
    <property type="entry name" value="OmpR/PhoB-type_DNA-bd"/>
</dbReference>
<dbReference type="InterPro" id="IPR011006">
    <property type="entry name" value="CheY-like_superfamily"/>
</dbReference>
<dbReference type="RefSeq" id="WP_199870571.1">
    <property type="nucleotide sequence ID" value="NZ_JAAGPU010000029.1"/>
</dbReference>
<dbReference type="Gene3D" id="3.40.50.2300">
    <property type="match status" value="1"/>
</dbReference>
<keyword evidence="13" id="KW-1185">Reference proteome</keyword>
<keyword evidence="3" id="KW-0902">Two-component regulatory system</keyword>
<evidence type="ECO:0000313" key="13">
    <source>
        <dbReference type="Proteomes" id="UP000481872"/>
    </source>
</evidence>